<dbReference type="AlphaFoldDB" id="A0A5B7IQ78"/>
<proteinExistence type="predicted"/>
<organism evidence="1 2">
    <name type="scientific">Portunus trituberculatus</name>
    <name type="common">Swimming crab</name>
    <name type="synonym">Neptunus trituberculatus</name>
    <dbReference type="NCBI Taxonomy" id="210409"/>
    <lineage>
        <taxon>Eukaryota</taxon>
        <taxon>Metazoa</taxon>
        <taxon>Ecdysozoa</taxon>
        <taxon>Arthropoda</taxon>
        <taxon>Crustacea</taxon>
        <taxon>Multicrustacea</taxon>
        <taxon>Malacostraca</taxon>
        <taxon>Eumalacostraca</taxon>
        <taxon>Eucarida</taxon>
        <taxon>Decapoda</taxon>
        <taxon>Pleocyemata</taxon>
        <taxon>Brachyura</taxon>
        <taxon>Eubrachyura</taxon>
        <taxon>Portunoidea</taxon>
        <taxon>Portunidae</taxon>
        <taxon>Portuninae</taxon>
        <taxon>Portunus</taxon>
    </lineage>
</organism>
<gene>
    <name evidence="1" type="ORF">E2C01_081606</name>
</gene>
<dbReference type="OrthoDB" id="6375662at2759"/>
<keyword evidence="2" id="KW-1185">Reference proteome</keyword>
<sequence length="67" mass="7370">MHFTSSDYKNDLKHRLLGTEAPKSYKPLTDTAVPSLNLPQVKKREGEEITGSKDGQVKVSIVSDGKV</sequence>
<evidence type="ECO:0000313" key="1">
    <source>
        <dbReference type="EMBL" id="MPC86770.1"/>
    </source>
</evidence>
<dbReference type="Proteomes" id="UP000324222">
    <property type="component" value="Unassembled WGS sequence"/>
</dbReference>
<accession>A0A5B7IQ78</accession>
<evidence type="ECO:0000313" key="2">
    <source>
        <dbReference type="Proteomes" id="UP000324222"/>
    </source>
</evidence>
<reference evidence="1 2" key="1">
    <citation type="submission" date="2019-05" db="EMBL/GenBank/DDBJ databases">
        <title>Another draft genome of Portunus trituberculatus and its Hox gene families provides insights of decapod evolution.</title>
        <authorList>
            <person name="Jeong J.-H."/>
            <person name="Song I."/>
            <person name="Kim S."/>
            <person name="Choi T."/>
            <person name="Kim D."/>
            <person name="Ryu S."/>
            <person name="Kim W."/>
        </authorList>
    </citation>
    <scope>NUCLEOTIDE SEQUENCE [LARGE SCALE GENOMIC DNA]</scope>
    <source>
        <tissue evidence="1">Muscle</tissue>
    </source>
</reference>
<comment type="caution">
    <text evidence="1">The sequence shown here is derived from an EMBL/GenBank/DDBJ whole genome shotgun (WGS) entry which is preliminary data.</text>
</comment>
<dbReference type="EMBL" id="VSRR010072461">
    <property type="protein sequence ID" value="MPC86770.1"/>
    <property type="molecule type" value="Genomic_DNA"/>
</dbReference>
<name>A0A5B7IQ78_PORTR</name>
<protein>
    <submittedName>
        <fullName evidence="1">Uncharacterized protein</fullName>
    </submittedName>
</protein>